<name>A0ACC4DZD1_PURLI</name>
<accession>A0ACC4DZD1</accession>
<comment type="caution">
    <text evidence="1">The sequence shown here is derived from an EMBL/GenBank/DDBJ whole genome shotgun (WGS) entry which is preliminary data.</text>
</comment>
<organism evidence="1 2">
    <name type="scientific">Purpureocillium lilacinum</name>
    <name type="common">Paecilomyces lilacinus</name>
    <dbReference type="NCBI Taxonomy" id="33203"/>
    <lineage>
        <taxon>Eukaryota</taxon>
        <taxon>Fungi</taxon>
        <taxon>Dikarya</taxon>
        <taxon>Ascomycota</taxon>
        <taxon>Pezizomycotina</taxon>
        <taxon>Sordariomycetes</taxon>
        <taxon>Hypocreomycetidae</taxon>
        <taxon>Hypocreales</taxon>
        <taxon>Ophiocordycipitaceae</taxon>
        <taxon>Purpureocillium</taxon>
    </lineage>
</organism>
<reference evidence="1" key="1">
    <citation type="submission" date="2024-12" db="EMBL/GenBank/DDBJ databases">
        <title>Comparative genomics and development of molecular markers within Purpureocillium lilacinum and among Purpureocillium species.</title>
        <authorList>
            <person name="Yeh Z.-Y."/>
            <person name="Ni N.-T."/>
            <person name="Lo P.-H."/>
            <person name="Mushyakhwo K."/>
            <person name="Lin C.-F."/>
            <person name="Nai Y.-S."/>
        </authorList>
    </citation>
    <scope>NUCLEOTIDE SEQUENCE</scope>
    <source>
        <strain evidence="1">NCHU-NPUST-175</strain>
    </source>
</reference>
<evidence type="ECO:0000313" key="2">
    <source>
        <dbReference type="Proteomes" id="UP001638806"/>
    </source>
</evidence>
<evidence type="ECO:0000313" key="1">
    <source>
        <dbReference type="EMBL" id="KAL3961714.1"/>
    </source>
</evidence>
<gene>
    <name evidence="1" type="ORF">ACCO45_003237</name>
</gene>
<dbReference type="Proteomes" id="UP001638806">
    <property type="component" value="Unassembled WGS sequence"/>
</dbReference>
<sequence>MKSGEDRDSIAARDGIVAFEMEGAGVWDEMPSVVVKAQKVADFAAAAAASAMKGLLNLWLYRDDAPQPARFGDLGTGKIERNEWSLEDRDTGQVLDLSMPWLSLFKVTLSSIREELEWVPMPAPARGSREDYEGPANSSWADRMIFSPDTSFGEGLRVNFGDLDRSLDEANAQLRSLLEMTRPINPRAPLTRESSSSTLRPHGFADDSRLSDSTLRPFSQSLETPHPSIPGMTS</sequence>
<proteinExistence type="predicted"/>
<dbReference type="EMBL" id="JBGNUJ010000003">
    <property type="protein sequence ID" value="KAL3961714.1"/>
    <property type="molecule type" value="Genomic_DNA"/>
</dbReference>
<protein>
    <submittedName>
        <fullName evidence="1">Uncharacterized protein</fullName>
    </submittedName>
</protein>
<keyword evidence="2" id="KW-1185">Reference proteome</keyword>